<dbReference type="GO" id="GO:0022627">
    <property type="term" value="C:cytosolic small ribosomal subunit"/>
    <property type="evidence" value="ECO:0007669"/>
    <property type="project" value="TreeGrafter"/>
</dbReference>
<organism evidence="8 9">
    <name type="scientific">endosymbiont of Escarpia spicata</name>
    <dbReference type="NCBI Taxonomy" id="2200908"/>
    <lineage>
        <taxon>Bacteria</taxon>
        <taxon>Pseudomonadati</taxon>
        <taxon>Pseudomonadota</taxon>
        <taxon>Gammaproteobacteria</taxon>
        <taxon>sulfur-oxidizing symbionts</taxon>
    </lineage>
</organism>
<evidence type="ECO:0000256" key="6">
    <source>
        <dbReference type="HAMAP-Rule" id="MF_00360"/>
    </source>
</evidence>
<evidence type="ECO:0000256" key="4">
    <source>
        <dbReference type="ARBA" id="ARBA00035104"/>
    </source>
</evidence>
<keyword evidence="9" id="KW-1185">Reference proteome</keyword>
<dbReference type="InterPro" id="IPR035980">
    <property type="entry name" value="Ribosomal_bS6_sf"/>
</dbReference>
<dbReference type="PANTHER" id="PTHR21011">
    <property type="entry name" value="MITOCHONDRIAL 28S RIBOSOMAL PROTEIN S6"/>
    <property type="match status" value="1"/>
</dbReference>
<dbReference type="NCBIfam" id="TIGR00166">
    <property type="entry name" value="S6"/>
    <property type="match status" value="1"/>
</dbReference>
<dbReference type="HAMAP" id="MF_00360">
    <property type="entry name" value="Ribosomal_bS6"/>
    <property type="match status" value="1"/>
</dbReference>
<keyword evidence="6" id="KW-0694">RNA-binding</keyword>
<sequence>MRHYEVVFLVHPDQSEQVPAMIERYRAGIEATEGVIHRLEDWGRRQMAYPINKIHKAHYVMMNIECGREALNELESAFRFNDAVLRNMIICRDEAITESSHLAKSQDEGDESVGDKRRESAGDKPRESAGDKPSEPAGDKPEEASADAE</sequence>
<dbReference type="InterPro" id="IPR014717">
    <property type="entry name" value="Transl_elong_EF1B/ribsomal_bS6"/>
</dbReference>
<dbReference type="GO" id="GO:0006412">
    <property type="term" value="P:translation"/>
    <property type="evidence" value="ECO:0007669"/>
    <property type="project" value="UniProtKB-UniRule"/>
</dbReference>
<dbReference type="Pfam" id="PF01250">
    <property type="entry name" value="Ribosomal_S6"/>
    <property type="match status" value="1"/>
</dbReference>
<dbReference type="PANTHER" id="PTHR21011:SF1">
    <property type="entry name" value="SMALL RIBOSOMAL SUBUNIT PROTEIN BS6M"/>
    <property type="match status" value="1"/>
</dbReference>
<proteinExistence type="inferred from homology"/>
<dbReference type="InterPro" id="IPR000529">
    <property type="entry name" value="Ribosomal_bS6"/>
</dbReference>
<accession>A0A370DLQ0</accession>
<evidence type="ECO:0000256" key="3">
    <source>
        <dbReference type="ARBA" id="ARBA00023274"/>
    </source>
</evidence>
<dbReference type="SUPFAM" id="SSF54995">
    <property type="entry name" value="Ribosomal protein S6"/>
    <property type="match status" value="1"/>
</dbReference>
<dbReference type="InterPro" id="IPR020814">
    <property type="entry name" value="Ribosomal_S6_plastid/chlpt"/>
</dbReference>
<dbReference type="Gene3D" id="3.30.70.60">
    <property type="match status" value="1"/>
</dbReference>
<evidence type="ECO:0000313" key="9">
    <source>
        <dbReference type="Proteomes" id="UP000254771"/>
    </source>
</evidence>
<protein>
    <recommendedName>
        <fullName evidence="5 6">Small ribosomal subunit protein bS6</fullName>
    </recommendedName>
</protein>
<keyword evidence="3 6" id="KW-0687">Ribonucleoprotein</keyword>
<gene>
    <name evidence="6" type="primary">rpsF</name>
    <name evidence="8" type="ORF">DIZ78_09960</name>
</gene>
<dbReference type="GO" id="GO:0003735">
    <property type="term" value="F:structural constituent of ribosome"/>
    <property type="evidence" value="ECO:0007669"/>
    <property type="project" value="InterPro"/>
</dbReference>
<dbReference type="EMBL" id="QFXE01000012">
    <property type="protein sequence ID" value="RDH85773.1"/>
    <property type="molecule type" value="Genomic_DNA"/>
</dbReference>
<evidence type="ECO:0000256" key="1">
    <source>
        <dbReference type="ARBA" id="ARBA00009512"/>
    </source>
</evidence>
<evidence type="ECO:0000256" key="7">
    <source>
        <dbReference type="SAM" id="MobiDB-lite"/>
    </source>
</evidence>
<feature type="compositionally biased region" description="Basic and acidic residues" evidence="7">
    <location>
        <begin position="113"/>
        <end position="143"/>
    </location>
</feature>
<comment type="caution">
    <text evidence="8">The sequence shown here is derived from an EMBL/GenBank/DDBJ whole genome shotgun (WGS) entry which is preliminary data.</text>
</comment>
<reference evidence="8 9" key="1">
    <citation type="journal article" date="2018" name="ISME J.">
        <title>Endosymbiont genomes yield clues of tubeworm success.</title>
        <authorList>
            <person name="Li Y."/>
            <person name="Liles M.R."/>
            <person name="Halanych K.M."/>
        </authorList>
    </citation>
    <scope>NUCLEOTIDE SEQUENCE [LARGE SCALE GENOMIC DNA]</scope>
    <source>
        <strain evidence="8">A1462</strain>
    </source>
</reference>
<dbReference type="Proteomes" id="UP000254771">
    <property type="component" value="Unassembled WGS sequence"/>
</dbReference>
<evidence type="ECO:0000256" key="5">
    <source>
        <dbReference type="ARBA" id="ARBA00035294"/>
    </source>
</evidence>
<dbReference type="GO" id="GO:0070181">
    <property type="term" value="F:small ribosomal subunit rRNA binding"/>
    <property type="evidence" value="ECO:0007669"/>
    <property type="project" value="TreeGrafter"/>
</dbReference>
<dbReference type="AlphaFoldDB" id="A0A370DLQ0"/>
<keyword evidence="2 6" id="KW-0689">Ribosomal protein</keyword>
<name>A0A370DLQ0_9GAMM</name>
<dbReference type="CDD" id="cd00473">
    <property type="entry name" value="bS6"/>
    <property type="match status" value="1"/>
</dbReference>
<keyword evidence="6" id="KW-0699">rRNA-binding</keyword>
<feature type="region of interest" description="Disordered" evidence="7">
    <location>
        <begin position="97"/>
        <end position="149"/>
    </location>
</feature>
<evidence type="ECO:0000313" key="8">
    <source>
        <dbReference type="EMBL" id="RDH85773.1"/>
    </source>
</evidence>
<evidence type="ECO:0000256" key="2">
    <source>
        <dbReference type="ARBA" id="ARBA00022980"/>
    </source>
</evidence>
<comment type="similarity">
    <text evidence="1 6">Belongs to the bacterial ribosomal protein bS6 family.</text>
</comment>
<comment type="function">
    <text evidence="4 6">Binds together with bS18 to 16S ribosomal RNA.</text>
</comment>